<dbReference type="KEGG" id="ccin:107269184"/>
<evidence type="ECO:0000256" key="10">
    <source>
        <dbReference type="ARBA" id="ARBA00023201"/>
    </source>
</evidence>
<organism evidence="14 15">
    <name type="scientific">Cephus cinctus</name>
    <name type="common">Wheat stem sawfly</name>
    <dbReference type="NCBI Taxonomy" id="211228"/>
    <lineage>
        <taxon>Eukaryota</taxon>
        <taxon>Metazoa</taxon>
        <taxon>Ecdysozoa</taxon>
        <taxon>Arthropoda</taxon>
        <taxon>Hexapoda</taxon>
        <taxon>Insecta</taxon>
        <taxon>Pterygota</taxon>
        <taxon>Neoptera</taxon>
        <taxon>Endopterygota</taxon>
        <taxon>Hymenoptera</taxon>
        <taxon>Cephoidea</taxon>
        <taxon>Cephidae</taxon>
        <taxon>Cephus</taxon>
    </lineage>
</organism>
<evidence type="ECO:0000256" key="1">
    <source>
        <dbReference type="ARBA" id="ARBA00004141"/>
    </source>
</evidence>
<dbReference type="InterPro" id="IPR001873">
    <property type="entry name" value="ENaC"/>
</dbReference>
<keyword evidence="8 12" id="KW-0406">Ion transport</keyword>
<evidence type="ECO:0000256" key="8">
    <source>
        <dbReference type="ARBA" id="ARBA00023065"/>
    </source>
</evidence>
<protein>
    <submittedName>
        <fullName evidence="15">Pickpocket protein 11</fullName>
    </submittedName>
</protein>
<evidence type="ECO:0000256" key="11">
    <source>
        <dbReference type="ARBA" id="ARBA00023303"/>
    </source>
</evidence>
<keyword evidence="6 13" id="KW-1133">Transmembrane helix</keyword>
<dbReference type="Gene3D" id="1.10.287.820">
    <property type="entry name" value="Acid-sensing ion channel domain"/>
    <property type="match status" value="1"/>
</dbReference>
<name>A0AAJ7BZI5_CEPCN</name>
<keyword evidence="5 12" id="KW-0812">Transmembrane</keyword>
<keyword evidence="9 13" id="KW-0472">Membrane</keyword>
<evidence type="ECO:0000256" key="3">
    <source>
        <dbReference type="ARBA" id="ARBA00022448"/>
    </source>
</evidence>
<sequence length="458" mass="53125">MHILVYCIIVGVFKQHFRNINATMYGTKRREISCKIPQQYLANSSLHGTRYLVEDDRHWTERIFWFFVCGLSWFGCAVMIKEVFLDYRYNSVDVTVDTLYLDWQVKFPSVSVCPGFLTDGQNIIDTFMNKKFKTKGQKYNAKRLFSDQNWGFVRGSKYFDNLTGDDLAELNEKVQMNCSDIFRRCLWNGERFNCCNQFHRIKTMIGTCFILNNYQVESNKETTMDFMMNRTTGAGELDIEFNSKLTQYNSFLLNNYEIPTTTNPNDGNSIQGMKGIRHVGFTLQDVENVAGMENVAIHQRKCRFPWENEDLVFYKLYNYNACISEIWIKRMIEYCGCVGHLFPHPPWMKVCNHSELECISKAKSAIVDNISLKGQCISDCEGTIIFSHANDWMEPTADKNAIIFHMLSLPSIRYKRYFTCSLLDVVVSVGSAAGLFMGASVLSLVEIPYWLLLRGFFR</sequence>
<dbReference type="GO" id="GO:0015280">
    <property type="term" value="F:ligand-gated sodium channel activity"/>
    <property type="evidence" value="ECO:0007669"/>
    <property type="project" value="TreeGrafter"/>
</dbReference>
<evidence type="ECO:0000256" key="13">
    <source>
        <dbReference type="SAM" id="Phobius"/>
    </source>
</evidence>
<evidence type="ECO:0000313" key="15">
    <source>
        <dbReference type="RefSeq" id="XP_015598251.1"/>
    </source>
</evidence>
<evidence type="ECO:0000256" key="7">
    <source>
        <dbReference type="ARBA" id="ARBA00023053"/>
    </source>
</evidence>
<keyword evidence="4 12" id="KW-0894">Sodium channel</keyword>
<evidence type="ECO:0000256" key="6">
    <source>
        <dbReference type="ARBA" id="ARBA00022989"/>
    </source>
</evidence>
<keyword evidence="10 12" id="KW-0739">Sodium transport</keyword>
<dbReference type="RefSeq" id="XP_015598251.1">
    <property type="nucleotide sequence ID" value="XM_015742765.2"/>
</dbReference>
<gene>
    <name evidence="15" type="primary">LOC107269184</name>
</gene>
<evidence type="ECO:0000256" key="2">
    <source>
        <dbReference type="ARBA" id="ARBA00007193"/>
    </source>
</evidence>
<dbReference type="AlphaFoldDB" id="A0AAJ7BZI5"/>
<evidence type="ECO:0000256" key="12">
    <source>
        <dbReference type="RuleBase" id="RU000679"/>
    </source>
</evidence>
<dbReference type="CTD" id="3346226"/>
<accession>A0AAJ7BZI5</accession>
<comment type="subcellular location">
    <subcellularLocation>
        <location evidence="1">Membrane</location>
        <topology evidence="1">Multi-pass membrane protein</topology>
    </subcellularLocation>
</comment>
<reference evidence="15" key="1">
    <citation type="submission" date="2025-08" db="UniProtKB">
        <authorList>
            <consortium name="RefSeq"/>
        </authorList>
    </citation>
    <scope>IDENTIFICATION</scope>
</reference>
<evidence type="ECO:0000256" key="5">
    <source>
        <dbReference type="ARBA" id="ARBA00022692"/>
    </source>
</evidence>
<dbReference type="Pfam" id="PF00858">
    <property type="entry name" value="ASC"/>
    <property type="match status" value="1"/>
</dbReference>
<proteinExistence type="inferred from homology"/>
<keyword evidence="14" id="KW-1185">Reference proteome</keyword>
<dbReference type="GO" id="GO:0005886">
    <property type="term" value="C:plasma membrane"/>
    <property type="evidence" value="ECO:0007669"/>
    <property type="project" value="TreeGrafter"/>
</dbReference>
<evidence type="ECO:0000256" key="4">
    <source>
        <dbReference type="ARBA" id="ARBA00022461"/>
    </source>
</evidence>
<keyword evidence="3 12" id="KW-0813">Transport</keyword>
<comment type="similarity">
    <text evidence="2 12">Belongs to the amiloride-sensitive sodium channel (TC 1.A.6) family.</text>
</comment>
<evidence type="ECO:0000256" key="9">
    <source>
        <dbReference type="ARBA" id="ARBA00023136"/>
    </source>
</evidence>
<dbReference type="PANTHER" id="PTHR11690:SF175">
    <property type="entry name" value="PICKPOCKET 13-RELATED"/>
    <property type="match status" value="1"/>
</dbReference>
<dbReference type="Gene3D" id="1.10.287.770">
    <property type="entry name" value="YojJ-like"/>
    <property type="match status" value="1"/>
</dbReference>
<evidence type="ECO:0000313" key="14">
    <source>
        <dbReference type="Proteomes" id="UP000694920"/>
    </source>
</evidence>
<dbReference type="PANTHER" id="PTHR11690">
    <property type="entry name" value="AMILORIDE-SENSITIVE SODIUM CHANNEL-RELATED"/>
    <property type="match status" value="1"/>
</dbReference>
<feature type="transmembrane region" description="Helical" evidence="13">
    <location>
        <begin position="63"/>
        <end position="80"/>
    </location>
</feature>
<keyword evidence="7" id="KW-0915">Sodium</keyword>
<dbReference type="Gene3D" id="2.60.470.10">
    <property type="entry name" value="Acid-sensing ion channels like domains"/>
    <property type="match status" value="1"/>
</dbReference>
<dbReference type="Proteomes" id="UP000694920">
    <property type="component" value="Unplaced"/>
</dbReference>
<keyword evidence="11 12" id="KW-0407">Ion channel</keyword>
<dbReference type="GeneID" id="107269184"/>
<feature type="transmembrane region" description="Helical" evidence="13">
    <location>
        <begin position="422"/>
        <end position="451"/>
    </location>
</feature>